<feature type="transmembrane region" description="Helical" evidence="1">
    <location>
        <begin position="21"/>
        <end position="40"/>
    </location>
</feature>
<accession>A0A1C7M501</accession>
<dbReference type="AlphaFoldDB" id="A0A1C7M501"/>
<comment type="caution">
    <text evidence="2">The sequence shown here is derived from an EMBL/GenBank/DDBJ whole genome shotgun (WGS) entry which is preliminary data.</text>
</comment>
<protein>
    <submittedName>
        <fullName evidence="2">Uncharacterized protein</fullName>
    </submittedName>
</protein>
<dbReference type="EMBL" id="LUGG01000011">
    <property type="protein sequence ID" value="OBZ71587.1"/>
    <property type="molecule type" value="Genomic_DNA"/>
</dbReference>
<keyword evidence="3" id="KW-1185">Reference proteome</keyword>
<evidence type="ECO:0000313" key="2">
    <source>
        <dbReference type="EMBL" id="OBZ71587.1"/>
    </source>
</evidence>
<gene>
    <name evidence="2" type="ORF">A0H81_08972</name>
</gene>
<sequence>MIGSTRTSPKYIRKHLPSFDVLTGLEGFMLFVSATCPLILRNVIFTRATAAPHRHSCPLRLRSTRSLGL</sequence>
<proteinExistence type="predicted"/>
<evidence type="ECO:0000256" key="1">
    <source>
        <dbReference type="SAM" id="Phobius"/>
    </source>
</evidence>
<organism evidence="2 3">
    <name type="scientific">Grifola frondosa</name>
    <name type="common">Maitake</name>
    <name type="synonym">Polyporus frondosus</name>
    <dbReference type="NCBI Taxonomy" id="5627"/>
    <lineage>
        <taxon>Eukaryota</taxon>
        <taxon>Fungi</taxon>
        <taxon>Dikarya</taxon>
        <taxon>Basidiomycota</taxon>
        <taxon>Agaricomycotina</taxon>
        <taxon>Agaricomycetes</taxon>
        <taxon>Polyporales</taxon>
        <taxon>Grifolaceae</taxon>
        <taxon>Grifola</taxon>
    </lineage>
</organism>
<name>A0A1C7M501_GRIFR</name>
<evidence type="ECO:0000313" key="3">
    <source>
        <dbReference type="Proteomes" id="UP000092993"/>
    </source>
</evidence>
<dbReference type="Proteomes" id="UP000092993">
    <property type="component" value="Unassembled WGS sequence"/>
</dbReference>
<keyword evidence="1" id="KW-1133">Transmembrane helix</keyword>
<keyword evidence="1" id="KW-0812">Transmembrane</keyword>
<keyword evidence="1" id="KW-0472">Membrane</keyword>
<reference evidence="2 3" key="1">
    <citation type="submission" date="2016-03" db="EMBL/GenBank/DDBJ databases">
        <title>Whole genome sequencing of Grifola frondosa 9006-11.</title>
        <authorList>
            <person name="Min B."/>
            <person name="Park H."/>
            <person name="Kim J.-G."/>
            <person name="Cho H."/>
            <person name="Oh Y.-L."/>
            <person name="Kong W.-S."/>
            <person name="Choi I.-G."/>
        </authorList>
    </citation>
    <scope>NUCLEOTIDE SEQUENCE [LARGE SCALE GENOMIC DNA]</scope>
    <source>
        <strain evidence="2 3">9006-11</strain>
    </source>
</reference>